<organism evidence="2">
    <name type="scientific">marine sediment metagenome</name>
    <dbReference type="NCBI Taxonomy" id="412755"/>
    <lineage>
        <taxon>unclassified sequences</taxon>
        <taxon>metagenomes</taxon>
        <taxon>ecological metagenomes</taxon>
    </lineage>
</organism>
<dbReference type="InterPro" id="IPR010364">
    <property type="entry name" value="Uncharacterised_IM_CreD"/>
</dbReference>
<keyword evidence="1" id="KW-0472">Membrane</keyword>
<dbReference type="PIRSF" id="PIRSF004548">
    <property type="entry name" value="CreD"/>
    <property type="match status" value="1"/>
</dbReference>
<gene>
    <name evidence="2" type="ORF">S01H4_00124</name>
</gene>
<reference evidence="2" key="1">
    <citation type="journal article" date="2014" name="Front. Microbiol.">
        <title>High frequency of phylogenetically diverse reductive dehalogenase-homologous genes in deep subseafloor sedimentary metagenomes.</title>
        <authorList>
            <person name="Kawai M."/>
            <person name="Futagami T."/>
            <person name="Toyoda A."/>
            <person name="Takaki Y."/>
            <person name="Nishi S."/>
            <person name="Hori S."/>
            <person name="Arai W."/>
            <person name="Tsubouchi T."/>
            <person name="Morono Y."/>
            <person name="Uchiyama I."/>
            <person name="Ito T."/>
            <person name="Fujiyama A."/>
            <person name="Inagaki F."/>
            <person name="Takami H."/>
        </authorList>
    </citation>
    <scope>NUCLEOTIDE SEQUENCE</scope>
    <source>
        <strain evidence="2">Expedition CK06-06</strain>
    </source>
</reference>
<evidence type="ECO:0000313" key="2">
    <source>
        <dbReference type="EMBL" id="GAG61164.1"/>
    </source>
</evidence>
<feature type="transmembrane region" description="Helical" evidence="1">
    <location>
        <begin position="310"/>
        <end position="329"/>
    </location>
</feature>
<dbReference type="AlphaFoldDB" id="X0YWD3"/>
<feature type="transmembrane region" description="Helical" evidence="1">
    <location>
        <begin position="413"/>
        <end position="432"/>
    </location>
</feature>
<keyword evidence="1" id="KW-1133">Transmembrane helix</keyword>
<name>X0YWD3_9ZZZZ</name>
<accession>X0YWD3</accession>
<feature type="transmembrane region" description="Helical" evidence="1">
    <location>
        <begin position="20"/>
        <end position="43"/>
    </location>
</feature>
<keyword evidence="1" id="KW-0812">Transmembrane</keyword>
<sequence length="450" mass="51814">MKEKSYFEGFNSWIKNSITFKLFTTGFLILILLIPTYMIRFLIHERENRRYTTIEEISSKWGREQTIAGPILTVPYGKYSKEKGEKVLKSVNHAHFLPDELNIDGNISPEIRYRGIYETVVYKSNLKFTGKFPSPNFKDLNIPDDNVLWEDAFISLGIPDMRGIEKNIEINMNNNIYSFTPGIETKDIIDSGLSAQVPIKSGDNPEKSYEFSFDINLKGSKELNFIPLGKETNVKLTSNWNNPSFDGAFLPDEREITDNGFSAKWNVLYLNRDYPQKWKGNSYNIFNSAFGVKLLMPVDEYQKTMRSVKYAVMFISLTFMIFFFVEVINKKRIHPVQYILVGLALVIFFTLLLSLSEHINFNFAYLIASIATILLITAYSKTIFKSNFLTILMGSVLLILYGFMYTILQLQDYSLLLGSIGLFIVLAVAMYLSRKIDWYSLSSNSNINKE</sequence>
<dbReference type="PANTHER" id="PTHR30092">
    <property type="entry name" value="INNER MEMBRANE PROTEIN CRED"/>
    <property type="match status" value="1"/>
</dbReference>
<dbReference type="EMBL" id="BART01000013">
    <property type="protein sequence ID" value="GAG61164.1"/>
    <property type="molecule type" value="Genomic_DNA"/>
</dbReference>
<protein>
    <recommendedName>
        <fullName evidence="3">Inner membrane protein CreD</fullName>
    </recommendedName>
</protein>
<dbReference type="GO" id="GO:0005886">
    <property type="term" value="C:plasma membrane"/>
    <property type="evidence" value="ECO:0007669"/>
    <property type="project" value="TreeGrafter"/>
</dbReference>
<comment type="caution">
    <text evidence="2">The sequence shown here is derived from an EMBL/GenBank/DDBJ whole genome shotgun (WGS) entry which is preliminary data.</text>
</comment>
<feature type="transmembrane region" description="Helical" evidence="1">
    <location>
        <begin position="336"/>
        <end position="355"/>
    </location>
</feature>
<dbReference type="NCBIfam" id="NF008712">
    <property type="entry name" value="PRK11715.1-1"/>
    <property type="match status" value="1"/>
</dbReference>
<proteinExistence type="predicted"/>
<dbReference type="PANTHER" id="PTHR30092:SF0">
    <property type="entry name" value="INNER MEMBRANE PROTEIN CRED"/>
    <property type="match status" value="1"/>
</dbReference>
<evidence type="ECO:0008006" key="3">
    <source>
        <dbReference type="Google" id="ProtNLM"/>
    </source>
</evidence>
<feature type="transmembrane region" description="Helical" evidence="1">
    <location>
        <begin position="387"/>
        <end position="407"/>
    </location>
</feature>
<dbReference type="Pfam" id="PF06123">
    <property type="entry name" value="CreD"/>
    <property type="match status" value="1"/>
</dbReference>
<evidence type="ECO:0000256" key="1">
    <source>
        <dbReference type="SAM" id="Phobius"/>
    </source>
</evidence>
<feature type="transmembrane region" description="Helical" evidence="1">
    <location>
        <begin position="361"/>
        <end position="380"/>
    </location>
</feature>